<dbReference type="PANTHER" id="PTHR10159">
    <property type="entry name" value="DUAL SPECIFICITY PROTEIN PHOSPHATASE"/>
    <property type="match status" value="1"/>
</dbReference>
<name>A0A7S2HF52_9STRA</name>
<evidence type="ECO:0000259" key="5">
    <source>
        <dbReference type="PROSITE" id="PS50054"/>
    </source>
</evidence>
<dbReference type="CDD" id="cd14498">
    <property type="entry name" value="DSP"/>
    <property type="match status" value="1"/>
</dbReference>
<accession>A0A7S2HF52</accession>
<proteinExistence type="inferred from homology"/>
<evidence type="ECO:0000256" key="2">
    <source>
        <dbReference type="ARBA" id="ARBA00013064"/>
    </source>
</evidence>
<dbReference type="InterPro" id="IPR016130">
    <property type="entry name" value="Tyr_Pase_AS"/>
</dbReference>
<dbReference type="InterPro" id="IPR029021">
    <property type="entry name" value="Prot-tyrosine_phosphatase-like"/>
</dbReference>
<dbReference type="AlphaFoldDB" id="A0A7S2HF52"/>
<evidence type="ECO:0000256" key="1">
    <source>
        <dbReference type="ARBA" id="ARBA00008601"/>
    </source>
</evidence>
<dbReference type="Gene3D" id="3.90.190.10">
    <property type="entry name" value="Protein tyrosine phosphatase superfamily"/>
    <property type="match status" value="1"/>
</dbReference>
<feature type="domain" description="Tyrosine specific protein phosphatases" evidence="6">
    <location>
        <begin position="195"/>
        <end position="233"/>
    </location>
</feature>
<dbReference type="EMBL" id="HBGV01008393">
    <property type="protein sequence ID" value="CAD9488873.1"/>
    <property type="molecule type" value="Transcribed_RNA"/>
</dbReference>
<dbReference type="SMART" id="SM00195">
    <property type="entry name" value="DSPc"/>
    <property type="match status" value="1"/>
</dbReference>
<dbReference type="InterPro" id="IPR000340">
    <property type="entry name" value="Dual-sp_phosphatase_cat-dom"/>
</dbReference>
<dbReference type="InterPro" id="IPR000387">
    <property type="entry name" value="Tyr_Pase_dom"/>
</dbReference>
<dbReference type="Pfam" id="PF00782">
    <property type="entry name" value="DSPc"/>
    <property type="match status" value="1"/>
</dbReference>
<dbReference type="InterPro" id="IPR020422">
    <property type="entry name" value="TYR_PHOSPHATASE_DUAL_dom"/>
</dbReference>
<comment type="similarity">
    <text evidence="1">Belongs to the protein-tyrosine phosphatase family. Non-receptor class dual specificity subfamily.</text>
</comment>
<dbReference type="SUPFAM" id="SSF52799">
    <property type="entry name" value="(Phosphotyrosine protein) phosphatases II"/>
    <property type="match status" value="1"/>
</dbReference>
<dbReference type="PANTHER" id="PTHR10159:SF530">
    <property type="entry name" value="DUAL SPECIFICITY PROTEIN PHOSPHATASE DDB_G0271350-RELATED"/>
    <property type="match status" value="1"/>
</dbReference>
<dbReference type="PROSITE" id="PS00383">
    <property type="entry name" value="TYR_PHOSPHATASE_1"/>
    <property type="match status" value="1"/>
</dbReference>
<dbReference type="PROSITE" id="PS50056">
    <property type="entry name" value="TYR_PHOSPHATASE_2"/>
    <property type="match status" value="1"/>
</dbReference>
<keyword evidence="3" id="KW-0378">Hydrolase</keyword>
<evidence type="ECO:0000259" key="6">
    <source>
        <dbReference type="PROSITE" id="PS50056"/>
    </source>
</evidence>
<dbReference type="GO" id="GO:0043409">
    <property type="term" value="P:negative regulation of MAPK cascade"/>
    <property type="evidence" value="ECO:0007669"/>
    <property type="project" value="TreeGrafter"/>
</dbReference>
<dbReference type="GO" id="GO:0004725">
    <property type="term" value="F:protein tyrosine phosphatase activity"/>
    <property type="evidence" value="ECO:0007669"/>
    <property type="project" value="UniProtKB-EC"/>
</dbReference>
<dbReference type="GO" id="GO:0005737">
    <property type="term" value="C:cytoplasm"/>
    <property type="evidence" value="ECO:0007669"/>
    <property type="project" value="TreeGrafter"/>
</dbReference>
<gene>
    <name evidence="7" type="ORF">HTAM1171_LOCUS5186</name>
</gene>
<feature type="domain" description="Tyrosine-protein phosphatase" evidence="5">
    <location>
        <begin position="65"/>
        <end position="254"/>
    </location>
</feature>
<evidence type="ECO:0000313" key="7">
    <source>
        <dbReference type="EMBL" id="CAD9488873.1"/>
    </source>
</evidence>
<dbReference type="EC" id="3.1.3.48" evidence="2"/>
<evidence type="ECO:0000256" key="4">
    <source>
        <dbReference type="ARBA" id="ARBA00022912"/>
    </source>
</evidence>
<keyword evidence="4" id="KW-0904">Protein phosphatase</keyword>
<reference evidence="7" key="1">
    <citation type="submission" date="2021-01" db="EMBL/GenBank/DDBJ databases">
        <authorList>
            <person name="Corre E."/>
            <person name="Pelletier E."/>
            <person name="Niang G."/>
            <person name="Scheremetjew M."/>
            <person name="Finn R."/>
            <person name="Kale V."/>
            <person name="Holt S."/>
            <person name="Cochrane G."/>
            <person name="Meng A."/>
            <person name="Brown T."/>
            <person name="Cohen L."/>
        </authorList>
    </citation>
    <scope>NUCLEOTIDE SEQUENCE</scope>
    <source>
        <strain evidence="7">CCMP826</strain>
    </source>
</reference>
<sequence>MSKRDIINELLSRTTKVEHVPINDVFCSPSSTWSSKKVSYHGPKTQCPHCNYVCRDDIYQSHLNSHTAKITDYLYLGSEANARNRKELTSRANIRFVLNAAAECDNYSPDLFVNGETYLKLPLYDDADAGDEMRARLETAFEFIDRARNGSRICVPAAEASLTLEGGSSSGNNDNCKSEDAEYASNDRTIAMPCLVHCIQGVSRSSTIVIGYLVSREGWSLRDALDHVRSLRPIVRPNRGFAGVLMELEFKMNGSNSITMDELLQR</sequence>
<protein>
    <recommendedName>
        <fullName evidence="2">protein-tyrosine-phosphatase</fullName>
        <ecNumber evidence="2">3.1.3.48</ecNumber>
    </recommendedName>
</protein>
<dbReference type="PROSITE" id="PS50054">
    <property type="entry name" value="TYR_PHOSPHATASE_DUAL"/>
    <property type="match status" value="1"/>
</dbReference>
<evidence type="ECO:0000256" key="3">
    <source>
        <dbReference type="ARBA" id="ARBA00022801"/>
    </source>
</evidence>
<organism evidence="7">
    <name type="scientific">Helicotheca tamesis</name>
    <dbReference type="NCBI Taxonomy" id="374047"/>
    <lineage>
        <taxon>Eukaryota</taxon>
        <taxon>Sar</taxon>
        <taxon>Stramenopiles</taxon>
        <taxon>Ochrophyta</taxon>
        <taxon>Bacillariophyta</taxon>
        <taxon>Mediophyceae</taxon>
        <taxon>Lithodesmiophycidae</taxon>
        <taxon>Lithodesmiales</taxon>
        <taxon>Lithodesmiaceae</taxon>
        <taxon>Helicotheca</taxon>
    </lineage>
</organism>